<name>A0AA39CED0_9EURO</name>
<dbReference type="GO" id="GO:0016603">
    <property type="term" value="F:glutaminyl-peptide cyclotransferase activity"/>
    <property type="evidence" value="ECO:0007669"/>
    <property type="project" value="InterPro"/>
</dbReference>
<keyword evidence="6" id="KW-1185">Reference proteome</keyword>
<dbReference type="Proteomes" id="UP001172673">
    <property type="component" value="Unassembled WGS sequence"/>
</dbReference>
<organism evidence="5 6">
    <name type="scientific">Cladophialophora chaetospira</name>
    <dbReference type="NCBI Taxonomy" id="386627"/>
    <lineage>
        <taxon>Eukaryota</taxon>
        <taxon>Fungi</taxon>
        <taxon>Dikarya</taxon>
        <taxon>Ascomycota</taxon>
        <taxon>Pezizomycotina</taxon>
        <taxon>Eurotiomycetes</taxon>
        <taxon>Chaetothyriomycetidae</taxon>
        <taxon>Chaetothyriales</taxon>
        <taxon>Herpotrichiellaceae</taxon>
        <taxon>Cladophialophora</taxon>
    </lineage>
</organism>
<dbReference type="GO" id="GO:0006508">
    <property type="term" value="P:proteolysis"/>
    <property type="evidence" value="ECO:0007669"/>
    <property type="project" value="UniProtKB-KW"/>
</dbReference>
<keyword evidence="2" id="KW-0012">Acyltransferase</keyword>
<keyword evidence="1" id="KW-0808">Transferase</keyword>
<proteinExistence type="inferred from homology"/>
<keyword evidence="3" id="KW-0645">Protease</keyword>
<evidence type="ECO:0000256" key="1">
    <source>
        <dbReference type="ARBA" id="ARBA00022679"/>
    </source>
</evidence>
<feature type="chain" id="PRO_5041489357" description="Peptide hydrolase" evidence="3">
    <location>
        <begin position="26"/>
        <end position="389"/>
    </location>
</feature>
<dbReference type="EC" id="3.4.-.-" evidence="3"/>
<dbReference type="InterPro" id="IPR007484">
    <property type="entry name" value="Peptidase_M28"/>
</dbReference>
<accession>A0AA39CED0</accession>
<dbReference type="InterPro" id="IPR037457">
    <property type="entry name" value="M28_QC"/>
</dbReference>
<dbReference type="EMBL" id="JAPDRK010000017">
    <property type="protein sequence ID" value="KAJ9605183.1"/>
    <property type="molecule type" value="Genomic_DNA"/>
</dbReference>
<evidence type="ECO:0000313" key="5">
    <source>
        <dbReference type="EMBL" id="KAJ9605183.1"/>
    </source>
</evidence>
<evidence type="ECO:0000313" key="6">
    <source>
        <dbReference type="Proteomes" id="UP001172673"/>
    </source>
</evidence>
<sequence>MRYCLREMRLTTLLLISLLLLHVLAYAPLSDDTILNRLAQPDTADFDIHTGNLLAPILIPRVPGTEGSRKVLQHFVEFFRNSLPAWTVTFQNSTSKTPTHGDNEVPFVNLIATRDPPWAASGNVGRLNLVAHYDSKYQPEGFIGATDSAAPCAMIMHAVRAIDAALTRKWDTMQAQGSTDPDFDEQKGIQVLLLDGEEAFRSWTATDSIYGARSLAEEWEHTMHPATSIYKTFLDSIELFVLLDLLGVSEDLPIPSWQHTSHWSYVHMAEAELRLRKLNLFRSKSRTWLPEKDKKETDGFQSYVMQDDHIPFIARGVQVLHLIPARFPSVWHTINDDAEHLDIPTVEDWAFLTAVFAAEYMELEGFFEQNPASQMMSRDDDDLISKDEL</sequence>
<dbReference type="PANTHER" id="PTHR12283">
    <property type="entry name" value="GLUTAMINYL-PEPTIDE CYCLOTRANSFERASE"/>
    <property type="match status" value="1"/>
</dbReference>
<dbReference type="AlphaFoldDB" id="A0AA39CED0"/>
<evidence type="ECO:0000256" key="2">
    <source>
        <dbReference type="ARBA" id="ARBA00023315"/>
    </source>
</evidence>
<dbReference type="GO" id="GO:0008270">
    <property type="term" value="F:zinc ion binding"/>
    <property type="evidence" value="ECO:0007669"/>
    <property type="project" value="TreeGrafter"/>
</dbReference>
<evidence type="ECO:0000259" key="4">
    <source>
        <dbReference type="Pfam" id="PF04389"/>
    </source>
</evidence>
<keyword evidence="3" id="KW-0862">Zinc</keyword>
<dbReference type="Gene3D" id="3.40.630.10">
    <property type="entry name" value="Zn peptidases"/>
    <property type="match status" value="1"/>
</dbReference>
<evidence type="ECO:0000256" key="3">
    <source>
        <dbReference type="RuleBase" id="RU361240"/>
    </source>
</evidence>
<protein>
    <recommendedName>
        <fullName evidence="3">Peptide hydrolase</fullName>
        <ecNumber evidence="3">3.4.-.-</ecNumber>
    </recommendedName>
</protein>
<keyword evidence="3" id="KW-0479">Metal-binding</keyword>
<comment type="caution">
    <text evidence="5">The sequence shown here is derived from an EMBL/GenBank/DDBJ whole genome shotgun (WGS) entry which is preliminary data.</text>
</comment>
<feature type="signal peptide" evidence="3">
    <location>
        <begin position="1"/>
        <end position="25"/>
    </location>
</feature>
<comment type="similarity">
    <text evidence="3">Belongs to the peptidase M28 family.</text>
</comment>
<reference evidence="5" key="1">
    <citation type="submission" date="2022-10" db="EMBL/GenBank/DDBJ databases">
        <title>Culturing micro-colonial fungi from biological soil crusts in the Mojave desert and describing Neophaeococcomyces mojavensis, and introducing the new genera and species Taxawa tesnikishii.</title>
        <authorList>
            <person name="Kurbessoian T."/>
            <person name="Stajich J.E."/>
        </authorList>
    </citation>
    <scope>NUCLEOTIDE SEQUENCE</scope>
    <source>
        <strain evidence="5">TK_41</strain>
    </source>
</reference>
<gene>
    <name evidence="5" type="ORF">H2200_010573</name>
</gene>
<dbReference type="Pfam" id="PF04389">
    <property type="entry name" value="Peptidase_M28"/>
    <property type="match status" value="1"/>
</dbReference>
<dbReference type="SUPFAM" id="SSF53187">
    <property type="entry name" value="Zn-dependent exopeptidases"/>
    <property type="match status" value="1"/>
</dbReference>
<dbReference type="InterPro" id="IPR040234">
    <property type="entry name" value="QC/QCL"/>
</dbReference>
<dbReference type="PANTHER" id="PTHR12283:SF6">
    <property type="entry name" value="GLUTAMINYL-PEPTIDE CYCLOTRANSFERASE-RELATED"/>
    <property type="match status" value="1"/>
</dbReference>
<keyword evidence="3" id="KW-0732">Signal</keyword>
<feature type="domain" description="Peptidase M28" evidence="4">
    <location>
        <begin position="126"/>
        <end position="354"/>
    </location>
</feature>
<dbReference type="CDD" id="cd03880">
    <property type="entry name" value="M28_QC_like"/>
    <property type="match status" value="1"/>
</dbReference>
<keyword evidence="3" id="KW-0378">Hydrolase</keyword>
<dbReference type="GO" id="GO:0008233">
    <property type="term" value="F:peptidase activity"/>
    <property type="evidence" value="ECO:0007669"/>
    <property type="project" value="UniProtKB-KW"/>
</dbReference>